<evidence type="ECO:0000256" key="5">
    <source>
        <dbReference type="ARBA" id="ARBA00023136"/>
    </source>
</evidence>
<keyword evidence="2" id="KW-0813">Transport</keyword>
<sequence length="522" mass="62405">MAQDHSTDLFKEADLCTARIKEIVEKCEIETDIYQAQKLSQEADRQLNALKEYSEKFIIRALEQGPGQQYSKWMKKAQQLEDEFLKLKSRNNAAKVKHMQIASSEAKRDKIKLMNGNAETVKKNEKQRSMQKDTTDSLRRIKDILDQSIQTSENTEQVISKSSKDLELSFESSNYMFGVLNKASNALKKWWKVMSEEDRMYYGSLFCFSAVVILIWSRRVPLMLVFKLIWVVIKFIFSFIFSIIAFIFRIKQIGRSSDESETESDSDRSEEKVGFLQKLMKCGQKEEEESSSTSSSEDSSDEKQIRIQEKKQREAELKEQKQEKKRIEQEQKQQQKEQKKMRQQELKEEQERQREIRREQKEDELELKRERERINKIKDREMQQQQLQYERDRIRERRLMEQEQKQQKEYEKAMKQQQKQALNKQSNEQILIQVKHVGDILKSQSVEIDQLKREISRFNELMQQQQQEIIKWRQKDLNNNGKDTTGKQQIKLLEKLSDRMFGLEMKLGNLEDAIFQRKKERN</sequence>
<comment type="subcellular location">
    <subcellularLocation>
        <location evidence="1">Membrane</location>
        <topology evidence="1">Single-pass type IV membrane protein</topology>
    </subcellularLocation>
</comment>
<feature type="compositionally biased region" description="Basic and acidic residues" evidence="7">
    <location>
        <begin position="400"/>
        <end position="414"/>
    </location>
</feature>
<feature type="compositionally biased region" description="Basic and acidic residues" evidence="7">
    <location>
        <begin position="301"/>
        <end position="372"/>
    </location>
</feature>
<comment type="caution">
    <text evidence="10">The sequence shown here is derived from an EMBL/GenBank/DDBJ whole genome shotgun (WGS) entry which is preliminary data.</text>
</comment>
<feature type="region of interest" description="Disordered" evidence="7">
    <location>
        <begin position="282"/>
        <end position="372"/>
    </location>
</feature>
<dbReference type="Pfam" id="PF03908">
    <property type="entry name" value="Sec20"/>
    <property type="match status" value="1"/>
</dbReference>
<feature type="transmembrane region" description="Helical" evidence="8">
    <location>
        <begin position="228"/>
        <end position="248"/>
    </location>
</feature>
<dbReference type="GO" id="GO:0016020">
    <property type="term" value="C:membrane"/>
    <property type="evidence" value="ECO:0007669"/>
    <property type="project" value="UniProtKB-SubCell"/>
</dbReference>
<feature type="domain" description="Sec20 C-terminal" evidence="9">
    <location>
        <begin position="130"/>
        <end position="220"/>
    </location>
</feature>
<dbReference type="EMBL" id="SNRW01004515">
    <property type="protein sequence ID" value="KAA6387107.1"/>
    <property type="molecule type" value="Genomic_DNA"/>
</dbReference>
<gene>
    <name evidence="10" type="ORF">EZS28_017368</name>
</gene>
<dbReference type="AlphaFoldDB" id="A0A5J4VWU2"/>
<evidence type="ECO:0000256" key="6">
    <source>
        <dbReference type="SAM" id="Coils"/>
    </source>
</evidence>
<feature type="transmembrane region" description="Helical" evidence="8">
    <location>
        <begin position="199"/>
        <end position="216"/>
    </location>
</feature>
<feature type="region of interest" description="Disordered" evidence="7">
    <location>
        <begin position="400"/>
        <end position="420"/>
    </location>
</feature>
<evidence type="ECO:0000256" key="3">
    <source>
        <dbReference type="ARBA" id="ARBA00022692"/>
    </source>
</evidence>
<name>A0A5J4VWU2_9EUKA</name>
<evidence type="ECO:0000256" key="8">
    <source>
        <dbReference type="SAM" id="Phobius"/>
    </source>
</evidence>
<evidence type="ECO:0000256" key="1">
    <source>
        <dbReference type="ARBA" id="ARBA00004211"/>
    </source>
</evidence>
<keyword evidence="4 8" id="KW-1133">Transmembrane helix</keyword>
<organism evidence="10 11">
    <name type="scientific">Streblomastix strix</name>
    <dbReference type="NCBI Taxonomy" id="222440"/>
    <lineage>
        <taxon>Eukaryota</taxon>
        <taxon>Metamonada</taxon>
        <taxon>Preaxostyla</taxon>
        <taxon>Oxymonadida</taxon>
        <taxon>Streblomastigidae</taxon>
        <taxon>Streblomastix</taxon>
    </lineage>
</organism>
<feature type="coiled-coil region" evidence="6">
    <location>
        <begin position="36"/>
        <end position="97"/>
    </location>
</feature>
<accession>A0A5J4VWU2</accession>
<evidence type="ECO:0000256" key="7">
    <source>
        <dbReference type="SAM" id="MobiDB-lite"/>
    </source>
</evidence>
<evidence type="ECO:0000313" key="10">
    <source>
        <dbReference type="EMBL" id="KAA6387107.1"/>
    </source>
</evidence>
<dbReference type="Proteomes" id="UP000324800">
    <property type="component" value="Unassembled WGS sequence"/>
</dbReference>
<keyword evidence="3 8" id="KW-0812">Transmembrane</keyword>
<evidence type="ECO:0000256" key="2">
    <source>
        <dbReference type="ARBA" id="ARBA00022448"/>
    </source>
</evidence>
<proteinExistence type="predicted"/>
<evidence type="ECO:0000259" key="9">
    <source>
        <dbReference type="Pfam" id="PF03908"/>
    </source>
</evidence>
<keyword evidence="6" id="KW-0175">Coiled coil</keyword>
<reference evidence="10 11" key="1">
    <citation type="submission" date="2019-03" db="EMBL/GenBank/DDBJ databases">
        <title>Single cell metagenomics reveals metabolic interactions within the superorganism composed of flagellate Streblomastix strix and complex community of Bacteroidetes bacteria on its surface.</title>
        <authorList>
            <person name="Treitli S.C."/>
            <person name="Kolisko M."/>
            <person name="Husnik F."/>
            <person name="Keeling P."/>
            <person name="Hampl V."/>
        </authorList>
    </citation>
    <scope>NUCLEOTIDE SEQUENCE [LARGE SCALE GENOMIC DNA]</scope>
    <source>
        <strain evidence="10">ST1C</strain>
    </source>
</reference>
<evidence type="ECO:0000313" key="11">
    <source>
        <dbReference type="Proteomes" id="UP000324800"/>
    </source>
</evidence>
<protein>
    <recommendedName>
        <fullName evidence="9">Sec20 C-terminal domain-containing protein</fullName>
    </recommendedName>
</protein>
<dbReference type="InterPro" id="IPR056173">
    <property type="entry name" value="Sec20_C"/>
</dbReference>
<evidence type="ECO:0000256" key="4">
    <source>
        <dbReference type="ARBA" id="ARBA00022989"/>
    </source>
</evidence>
<keyword evidence="5 8" id="KW-0472">Membrane</keyword>